<accession>A0A699XD67</accession>
<dbReference type="EMBL" id="BKCJ011828573">
    <property type="protein sequence ID" value="GFD56360.1"/>
    <property type="molecule type" value="Genomic_DNA"/>
</dbReference>
<protein>
    <submittedName>
        <fullName evidence="1">Uncharacterized protein</fullName>
    </submittedName>
</protein>
<reference evidence="1" key="1">
    <citation type="journal article" date="2019" name="Sci. Rep.">
        <title>Draft genome of Tanacetum cinerariifolium, the natural source of mosquito coil.</title>
        <authorList>
            <person name="Yamashiro T."/>
            <person name="Shiraishi A."/>
            <person name="Satake H."/>
            <person name="Nakayama K."/>
        </authorList>
    </citation>
    <scope>NUCLEOTIDE SEQUENCE</scope>
</reference>
<feature type="non-terminal residue" evidence="1">
    <location>
        <position position="1"/>
    </location>
</feature>
<sequence>PDGTATGGQRATARRPADHLLCAAARGVRCAAGPPTGFPGAAPGHLR</sequence>
<gene>
    <name evidence="1" type="ORF">Tci_928329</name>
</gene>
<name>A0A699XD67_TANCI</name>
<proteinExistence type="predicted"/>
<evidence type="ECO:0000313" key="1">
    <source>
        <dbReference type="EMBL" id="GFD56360.1"/>
    </source>
</evidence>
<organism evidence="1">
    <name type="scientific">Tanacetum cinerariifolium</name>
    <name type="common">Dalmatian daisy</name>
    <name type="synonym">Chrysanthemum cinerariifolium</name>
    <dbReference type="NCBI Taxonomy" id="118510"/>
    <lineage>
        <taxon>Eukaryota</taxon>
        <taxon>Viridiplantae</taxon>
        <taxon>Streptophyta</taxon>
        <taxon>Embryophyta</taxon>
        <taxon>Tracheophyta</taxon>
        <taxon>Spermatophyta</taxon>
        <taxon>Magnoliopsida</taxon>
        <taxon>eudicotyledons</taxon>
        <taxon>Gunneridae</taxon>
        <taxon>Pentapetalae</taxon>
        <taxon>asterids</taxon>
        <taxon>campanulids</taxon>
        <taxon>Asterales</taxon>
        <taxon>Asteraceae</taxon>
        <taxon>Asteroideae</taxon>
        <taxon>Anthemideae</taxon>
        <taxon>Anthemidinae</taxon>
        <taxon>Tanacetum</taxon>
    </lineage>
</organism>
<comment type="caution">
    <text evidence="1">The sequence shown here is derived from an EMBL/GenBank/DDBJ whole genome shotgun (WGS) entry which is preliminary data.</text>
</comment>
<dbReference type="AlphaFoldDB" id="A0A699XD67"/>